<proteinExistence type="predicted"/>
<organism evidence="1 2">
    <name type="scientific">Paspalum notatum var. saurae</name>
    <dbReference type="NCBI Taxonomy" id="547442"/>
    <lineage>
        <taxon>Eukaryota</taxon>
        <taxon>Viridiplantae</taxon>
        <taxon>Streptophyta</taxon>
        <taxon>Embryophyta</taxon>
        <taxon>Tracheophyta</taxon>
        <taxon>Spermatophyta</taxon>
        <taxon>Magnoliopsida</taxon>
        <taxon>Liliopsida</taxon>
        <taxon>Poales</taxon>
        <taxon>Poaceae</taxon>
        <taxon>PACMAD clade</taxon>
        <taxon>Panicoideae</taxon>
        <taxon>Andropogonodae</taxon>
        <taxon>Paspaleae</taxon>
        <taxon>Paspalinae</taxon>
        <taxon>Paspalum</taxon>
    </lineage>
</organism>
<reference evidence="1 2" key="1">
    <citation type="submission" date="2024-02" db="EMBL/GenBank/DDBJ databases">
        <title>High-quality chromosome-scale genome assembly of Pensacola bahiagrass (Paspalum notatum Flugge var. saurae).</title>
        <authorList>
            <person name="Vega J.M."/>
            <person name="Podio M."/>
            <person name="Orjuela J."/>
            <person name="Siena L.A."/>
            <person name="Pessino S.C."/>
            <person name="Combes M.C."/>
            <person name="Mariac C."/>
            <person name="Albertini E."/>
            <person name="Pupilli F."/>
            <person name="Ortiz J.P.A."/>
            <person name="Leblanc O."/>
        </authorList>
    </citation>
    <scope>NUCLEOTIDE SEQUENCE [LARGE SCALE GENOMIC DNA]</scope>
    <source>
        <strain evidence="1">R1</strain>
        <tissue evidence="1">Leaf</tissue>
    </source>
</reference>
<evidence type="ECO:0008006" key="3">
    <source>
        <dbReference type="Google" id="ProtNLM"/>
    </source>
</evidence>
<protein>
    <recommendedName>
        <fullName evidence="3">Reverse transcriptase domain-containing protein</fullName>
    </recommendedName>
</protein>
<dbReference type="EMBL" id="CP144746">
    <property type="protein sequence ID" value="WVZ56147.1"/>
    <property type="molecule type" value="Genomic_DNA"/>
</dbReference>
<dbReference type="Proteomes" id="UP001341281">
    <property type="component" value="Chromosome 02"/>
</dbReference>
<dbReference type="AlphaFoldDB" id="A0AAQ3SKS4"/>
<keyword evidence="2" id="KW-1185">Reference proteome</keyword>
<name>A0AAQ3SKS4_PASNO</name>
<dbReference type="PANTHER" id="PTHR19446">
    <property type="entry name" value="REVERSE TRANSCRIPTASES"/>
    <property type="match status" value="1"/>
</dbReference>
<evidence type="ECO:0000313" key="2">
    <source>
        <dbReference type="Proteomes" id="UP001341281"/>
    </source>
</evidence>
<gene>
    <name evidence="1" type="ORF">U9M48_006718</name>
</gene>
<accession>A0AAQ3SKS4</accession>
<sequence length="240" mass="26578">MPLIFSAEVDLQGLDSCFSEAEIWSVIRELPSEKSPGPDGSLASPWRDWISAILSTTSTKVLLNGSPGRCISHRMGLRQEDPLSPLLFVLVMEALNGLFLRAESDGFFELVGLEEIPCWASLYADDLVIFVKPMRRDILVLRSVLQIPKAVEQALVDKVGQQILSGKVGSLTSLVAQPWSPWAIQAIDKLRRAFLWSGSDTVIPGKWKIAWTVVCRPLEFGGLGVVNLNFLGLALRVRWH</sequence>
<evidence type="ECO:0000313" key="1">
    <source>
        <dbReference type="EMBL" id="WVZ56147.1"/>
    </source>
</evidence>